<keyword evidence="2" id="KW-1185">Reference proteome</keyword>
<evidence type="ECO:0000313" key="2">
    <source>
        <dbReference type="Proteomes" id="UP001232445"/>
    </source>
</evidence>
<dbReference type="InterPro" id="IPR016750">
    <property type="entry name" value="Aceto_COase_bsu/gsu"/>
</dbReference>
<dbReference type="PIRSF" id="PIRSF019217">
    <property type="entry name" value="Acetone_carboxlyase_gsu"/>
    <property type="match status" value="1"/>
</dbReference>
<accession>A0ABU0CWM1</accession>
<gene>
    <name evidence="1" type="ORF">J2S00_003366</name>
</gene>
<evidence type="ECO:0000313" key="1">
    <source>
        <dbReference type="EMBL" id="MDQ0340542.1"/>
    </source>
</evidence>
<dbReference type="EMBL" id="JAUSUQ010000015">
    <property type="protein sequence ID" value="MDQ0340542.1"/>
    <property type="molecule type" value="Genomic_DNA"/>
</dbReference>
<dbReference type="Proteomes" id="UP001232445">
    <property type="component" value="Unassembled WGS sequence"/>
</dbReference>
<sequence>MSDLTVYDRKTIEELIDGTIEFYKLKEMLSNFKDRDRFDKYISILQERVPWDDPILLPAGLHLYIVQKPDGQRIVKCDCGHEFCDYRDNWKLHALIHVRDTEEKMAELYPKLLAPDPQWQVIREYYCPNCATQLEVEAVTPWYPVIKDFEPDIDTFYTEWLQKPLPGSKG</sequence>
<dbReference type="Pfam" id="PF08882">
    <property type="entry name" value="Acetone_carb_G"/>
    <property type="match status" value="1"/>
</dbReference>
<dbReference type="EC" id="6.4.1.6" evidence="1"/>
<reference evidence="1 2" key="1">
    <citation type="submission" date="2023-07" db="EMBL/GenBank/DDBJ databases">
        <title>Genomic Encyclopedia of Type Strains, Phase IV (KMG-IV): sequencing the most valuable type-strain genomes for metagenomic binning, comparative biology and taxonomic classification.</title>
        <authorList>
            <person name="Goeker M."/>
        </authorList>
    </citation>
    <scope>NUCLEOTIDE SEQUENCE [LARGE SCALE GENOMIC DNA]</scope>
    <source>
        <strain evidence="1 2">DSM 17740</strain>
    </source>
</reference>
<name>A0ABU0CWM1_9BACI</name>
<proteinExistence type="predicted"/>
<keyword evidence="1" id="KW-0436">Ligase</keyword>
<comment type="caution">
    <text evidence="1">The sequence shown here is derived from an EMBL/GenBank/DDBJ whole genome shotgun (WGS) entry which is preliminary data.</text>
</comment>
<dbReference type="GO" id="GO:0018710">
    <property type="term" value="F:acetone carboxylase activity"/>
    <property type="evidence" value="ECO:0007669"/>
    <property type="project" value="UniProtKB-EC"/>
</dbReference>
<organism evidence="1 2">
    <name type="scientific">Caldalkalibacillus uzonensis</name>
    <dbReference type="NCBI Taxonomy" id="353224"/>
    <lineage>
        <taxon>Bacteria</taxon>
        <taxon>Bacillati</taxon>
        <taxon>Bacillota</taxon>
        <taxon>Bacilli</taxon>
        <taxon>Bacillales</taxon>
        <taxon>Bacillaceae</taxon>
        <taxon>Caldalkalibacillus</taxon>
    </lineage>
</organism>
<protein>
    <submittedName>
        <fullName evidence="1">Acetone carboxylase gamma subunit</fullName>
        <ecNumber evidence="1">6.4.1.6</ecNumber>
    </submittedName>
</protein>